<dbReference type="FunFam" id="1.10.10.60:FF:000021">
    <property type="entry name" value="CDC5 cell division cycle 5-like"/>
    <property type="match status" value="1"/>
</dbReference>
<dbReference type="PANTHER" id="PTHR45885:SF1">
    <property type="entry name" value="CELL DIVISION CYCLE 5-LIKE PROTEIN"/>
    <property type="match status" value="1"/>
</dbReference>
<comment type="similarity">
    <text evidence="2">Belongs to the CEF1 family.</text>
</comment>
<dbReference type="SMART" id="SM00717">
    <property type="entry name" value="SANT"/>
    <property type="match status" value="2"/>
</dbReference>
<dbReference type="InterPro" id="IPR009057">
    <property type="entry name" value="Homeodomain-like_sf"/>
</dbReference>
<dbReference type="FunFam" id="1.10.10.60:FF:000091">
    <property type="entry name" value="CDC5 cell division cycle 5-like"/>
    <property type="match status" value="1"/>
</dbReference>
<comment type="caution">
    <text evidence="17">The sequence shown here is derived from an EMBL/GenBank/DDBJ whole genome shotgun (WGS) entry which is preliminary data.</text>
</comment>
<feature type="domain" description="HTH myb-type" evidence="16">
    <location>
        <begin position="58"/>
        <end position="107"/>
    </location>
</feature>
<keyword evidence="18" id="KW-1185">Reference proteome</keyword>
<evidence type="ECO:0000256" key="3">
    <source>
        <dbReference type="ARBA" id="ARBA00022664"/>
    </source>
</evidence>
<dbReference type="GO" id="GO:0006281">
    <property type="term" value="P:DNA repair"/>
    <property type="evidence" value="ECO:0007669"/>
    <property type="project" value="UniProtKB-KW"/>
</dbReference>
<evidence type="ECO:0000259" key="16">
    <source>
        <dbReference type="PROSITE" id="PS51294"/>
    </source>
</evidence>
<feature type="compositionally biased region" description="Basic and acidic residues" evidence="14">
    <location>
        <begin position="113"/>
        <end position="126"/>
    </location>
</feature>
<feature type="compositionally biased region" description="Basic residues" evidence="14">
    <location>
        <begin position="162"/>
        <end position="171"/>
    </location>
</feature>
<keyword evidence="6" id="KW-0227">DNA damage</keyword>
<keyword evidence="11" id="KW-0539">Nucleus</keyword>
<keyword evidence="12" id="KW-0131">Cell cycle</keyword>
<evidence type="ECO:0000313" key="17">
    <source>
        <dbReference type="EMBL" id="KAK9919451.1"/>
    </source>
</evidence>
<keyword evidence="4" id="KW-0747">Spliceosome</keyword>
<feature type="region of interest" description="Disordered" evidence="14">
    <location>
        <begin position="157"/>
        <end position="176"/>
    </location>
</feature>
<evidence type="ECO:0000256" key="7">
    <source>
        <dbReference type="ARBA" id="ARBA00023054"/>
    </source>
</evidence>
<evidence type="ECO:0000259" key="15">
    <source>
        <dbReference type="PROSITE" id="PS50090"/>
    </source>
</evidence>
<dbReference type="SUPFAM" id="SSF46689">
    <property type="entry name" value="Homeodomain-like"/>
    <property type="match status" value="1"/>
</dbReference>
<gene>
    <name evidence="17" type="ORF">M0R45_028043</name>
</gene>
<evidence type="ECO:0000256" key="14">
    <source>
        <dbReference type="SAM" id="MobiDB-lite"/>
    </source>
</evidence>
<evidence type="ECO:0000313" key="18">
    <source>
        <dbReference type="Proteomes" id="UP001457282"/>
    </source>
</evidence>
<keyword evidence="10" id="KW-0234">DNA repair</keyword>
<keyword evidence="9" id="KW-0508">mRNA splicing</keyword>
<keyword evidence="8" id="KW-0238">DNA-binding</keyword>
<dbReference type="InterPro" id="IPR047242">
    <property type="entry name" value="CDC5L/Cef1"/>
</dbReference>
<evidence type="ECO:0000256" key="11">
    <source>
        <dbReference type="ARBA" id="ARBA00023242"/>
    </source>
</evidence>
<organism evidence="17 18">
    <name type="scientific">Rubus argutus</name>
    <name type="common">Southern blackberry</name>
    <dbReference type="NCBI Taxonomy" id="59490"/>
    <lineage>
        <taxon>Eukaryota</taxon>
        <taxon>Viridiplantae</taxon>
        <taxon>Streptophyta</taxon>
        <taxon>Embryophyta</taxon>
        <taxon>Tracheophyta</taxon>
        <taxon>Spermatophyta</taxon>
        <taxon>Magnoliopsida</taxon>
        <taxon>eudicotyledons</taxon>
        <taxon>Gunneridae</taxon>
        <taxon>Pentapetalae</taxon>
        <taxon>rosids</taxon>
        <taxon>fabids</taxon>
        <taxon>Rosales</taxon>
        <taxon>Rosaceae</taxon>
        <taxon>Rosoideae</taxon>
        <taxon>Rosoideae incertae sedis</taxon>
        <taxon>Rubus</taxon>
    </lineage>
</organism>
<keyword evidence="7 13" id="KW-0175">Coiled coil</keyword>
<protein>
    <recommendedName>
        <fullName evidence="19">Cell division cycle 5-like protein</fullName>
    </recommendedName>
</protein>
<dbReference type="Pfam" id="PF11831">
    <property type="entry name" value="Myb_Cef"/>
    <property type="match status" value="1"/>
</dbReference>
<dbReference type="GO" id="GO:0000974">
    <property type="term" value="C:Prp19 complex"/>
    <property type="evidence" value="ECO:0007669"/>
    <property type="project" value="InterPro"/>
</dbReference>
<accession>A0AAW1W6I8</accession>
<dbReference type="Proteomes" id="UP001457282">
    <property type="component" value="Unassembled WGS sequence"/>
</dbReference>
<reference evidence="17 18" key="1">
    <citation type="journal article" date="2023" name="G3 (Bethesda)">
        <title>A chromosome-length genome assembly and annotation of blackberry (Rubus argutus, cv. 'Hillquist').</title>
        <authorList>
            <person name="Bruna T."/>
            <person name="Aryal R."/>
            <person name="Dudchenko O."/>
            <person name="Sargent D.J."/>
            <person name="Mead D."/>
            <person name="Buti M."/>
            <person name="Cavallini A."/>
            <person name="Hytonen T."/>
            <person name="Andres J."/>
            <person name="Pham M."/>
            <person name="Weisz D."/>
            <person name="Mascagni F."/>
            <person name="Usai G."/>
            <person name="Natali L."/>
            <person name="Bassil N."/>
            <person name="Fernandez G.E."/>
            <person name="Lomsadze A."/>
            <person name="Armour M."/>
            <person name="Olukolu B."/>
            <person name="Poorten T."/>
            <person name="Britton C."/>
            <person name="Davik J."/>
            <person name="Ashrafi H."/>
            <person name="Aiden E.L."/>
            <person name="Borodovsky M."/>
            <person name="Worthington M."/>
        </authorList>
    </citation>
    <scope>NUCLEOTIDE SEQUENCE [LARGE SCALE GENOMIC DNA]</scope>
    <source>
        <strain evidence="17">PI 553951</strain>
    </source>
</reference>
<dbReference type="EMBL" id="JBEDUW010000006">
    <property type="protein sequence ID" value="KAK9919451.1"/>
    <property type="molecule type" value="Genomic_DNA"/>
</dbReference>
<proteinExistence type="inferred from homology"/>
<feature type="domain" description="Myb-like" evidence="15">
    <location>
        <begin position="54"/>
        <end position="103"/>
    </location>
</feature>
<evidence type="ECO:0000256" key="12">
    <source>
        <dbReference type="ARBA" id="ARBA00023306"/>
    </source>
</evidence>
<evidence type="ECO:0000256" key="10">
    <source>
        <dbReference type="ARBA" id="ARBA00023204"/>
    </source>
</evidence>
<dbReference type="PROSITE" id="PS51294">
    <property type="entry name" value="HTH_MYB"/>
    <property type="match status" value="2"/>
</dbReference>
<feature type="region of interest" description="Disordered" evidence="14">
    <location>
        <begin position="897"/>
        <end position="929"/>
    </location>
</feature>
<feature type="region of interest" description="Disordered" evidence="14">
    <location>
        <begin position="113"/>
        <end position="150"/>
    </location>
</feature>
<feature type="region of interest" description="Disordered" evidence="14">
    <location>
        <begin position="834"/>
        <end position="862"/>
    </location>
</feature>
<evidence type="ECO:0000256" key="6">
    <source>
        <dbReference type="ARBA" id="ARBA00022763"/>
    </source>
</evidence>
<feature type="region of interest" description="Disordered" evidence="14">
    <location>
        <begin position="516"/>
        <end position="549"/>
    </location>
</feature>
<dbReference type="Pfam" id="PF13921">
    <property type="entry name" value="Myb_DNA-bind_6"/>
    <property type="match status" value="1"/>
</dbReference>
<keyword evidence="5" id="KW-0677">Repeat</keyword>
<dbReference type="CDD" id="cd00167">
    <property type="entry name" value="SANT"/>
    <property type="match status" value="1"/>
</dbReference>
<evidence type="ECO:0000256" key="13">
    <source>
        <dbReference type="SAM" id="Coils"/>
    </source>
</evidence>
<dbReference type="PROSITE" id="PS50090">
    <property type="entry name" value="MYB_LIKE"/>
    <property type="match status" value="2"/>
</dbReference>
<dbReference type="Gene3D" id="1.10.10.60">
    <property type="entry name" value="Homeodomain-like"/>
    <property type="match status" value="2"/>
</dbReference>
<dbReference type="InterPro" id="IPR021786">
    <property type="entry name" value="Cdc5p/Cef1_C"/>
</dbReference>
<dbReference type="InterPro" id="IPR001005">
    <property type="entry name" value="SANT/Myb"/>
</dbReference>
<keyword evidence="3" id="KW-0507">mRNA processing</keyword>
<dbReference type="InterPro" id="IPR047240">
    <property type="entry name" value="SANT_CDC5L_II"/>
</dbReference>
<dbReference type="GO" id="GO:0006355">
    <property type="term" value="P:regulation of DNA-templated transcription"/>
    <property type="evidence" value="ECO:0007669"/>
    <property type="project" value="UniProtKB-ARBA"/>
</dbReference>
<evidence type="ECO:0000256" key="9">
    <source>
        <dbReference type="ARBA" id="ARBA00023187"/>
    </source>
</evidence>
<evidence type="ECO:0000256" key="2">
    <source>
        <dbReference type="ARBA" id="ARBA00010506"/>
    </source>
</evidence>
<dbReference type="GO" id="GO:0003677">
    <property type="term" value="F:DNA binding"/>
    <property type="evidence" value="ECO:0007669"/>
    <property type="project" value="UniProtKB-KW"/>
</dbReference>
<evidence type="ECO:0000256" key="1">
    <source>
        <dbReference type="ARBA" id="ARBA00004123"/>
    </source>
</evidence>
<evidence type="ECO:0000256" key="4">
    <source>
        <dbReference type="ARBA" id="ARBA00022728"/>
    </source>
</evidence>
<feature type="compositionally biased region" description="Polar residues" evidence="14">
    <location>
        <begin position="897"/>
        <end position="915"/>
    </location>
</feature>
<comment type="subcellular location">
    <subcellularLocation>
        <location evidence="1">Nucleus</location>
    </subcellularLocation>
</comment>
<dbReference type="CDD" id="cd11659">
    <property type="entry name" value="SANT_CDC5_II"/>
    <property type="match status" value="1"/>
</dbReference>
<dbReference type="GO" id="GO:0005681">
    <property type="term" value="C:spliceosomal complex"/>
    <property type="evidence" value="ECO:0007669"/>
    <property type="project" value="UniProtKB-KW"/>
</dbReference>
<feature type="domain" description="HTH myb-type" evidence="16">
    <location>
        <begin position="2"/>
        <end position="57"/>
    </location>
</feature>
<dbReference type="GO" id="GO:0000398">
    <property type="term" value="P:mRNA splicing, via spliceosome"/>
    <property type="evidence" value="ECO:0007669"/>
    <property type="project" value="InterPro"/>
</dbReference>
<name>A0AAW1W6I8_RUBAR</name>
<evidence type="ECO:0000256" key="5">
    <source>
        <dbReference type="ARBA" id="ARBA00022737"/>
    </source>
</evidence>
<dbReference type="AlphaFoldDB" id="A0AAW1W6I8"/>
<dbReference type="InterPro" id="IPR017930">
    <property type="entry name" value="Myb_dom"/>
</dbReference>
<sequence length="986" mass="110675">MRIMIKGGVWKNTEDEILKAAVMKYGKNQWARISSLLVRKSAKQCKARWYEWLDPSIKKTEWTREEDEKLLHLAKLMPTQWRTIAPIVGRTPSQCLERYEKLLDAACVKDENYEPGDDPRKLRPGEIDPNPESKPARPDPVDMDEDEKEMLSEARARLANTRGKKAKRKAREKQLEEARRLASLQKRRELKAAGIDNRQRKRKRKGIDYNAEIPFEKKPPPGFYDVADEDSPVEQPQFPTTIEELEGKRRVDVEAQLRKQDIAKNKIAQRQDAPSAILQANKLNDPETVRKRSKLMLPAPQISDHELEEIAKMGYANDLAGSELTEGSGATRALLANYAQTPRLGMTPLRTPQRTPGGKGDAIMMEASNLAMLRESQTPLLGGENPQLHPSDFSGVTPRKKEIQTPNLMLTPSTPGGAGLTPRIGLTPSRDSFGMTPKGTPMRDELRINEDVDMHDSAKLEHRRQAELRKNLHLGLSKLPQPKNEYQILMQPVPEDNEEPEEKIEEDMSDRIARERAEEEARQQALLRKRSKVLQRELPRPPAPSVESLRKSLLRADEDKSKVVPPTSIEQANEMITKELLSLLEHDNAKYPLDEKVDKRKKKGAKRSVNGSTAAVPEIEDFEEDELKEADSMITEEVQYLRVAMGHEDKSLDEFVEVHKTCMNDIMFFPKRNAYGASSIAGNEEKLEALQSEFENVKKKLDDDIQKAANLEKKVKVRTHGYEMRAKETHWPKIEETFKQLDTAEKELECFRALQKQEQLAASHRINNLWEEVQKQKELERTLQKRYGGLLVELERVQQLREKYIVQEQEQEVITARNGDIELTDSAADVTVVQSTDNPDPISASDELAASHGETNNLQVDGMDLDAEKKDDMTVTSDVNVPNNTPSAAEAENDISLQGTSGEGSDTHLSSSDGINPSGVAAQKSVRNGDAVSGNVGEMLATENITSTHVADDQVVGAEVAEHVSADATTGSAEVVDLAENAPAQI</sequence>
<evidence type="ECO:0000256" key="8">
    <source>
        <dbReference type="ARBA" id="ARBA00023125"/>
    </source>
</evidence>
<feature type="domain" description="Myb-like" evidence="15">
    <location>
        <begin position="2"/>
        <end position="53"/>
    </location>
</feature>
<evidence type="ECO:0008006" key="19">
    <source>
        <dbReference type="Google" id="ProtNLM"/>
    </source>
</evidence>
<feature type="coiled-coil region" evidence="13">
    <location>
        <begin position="680"/>
        <end position="754"/>
    </location>
</feature>
<dbReference type="PANTHER" id="PTHR45885">
    <property type="entry name" value="CELL DIVISION CYCLE 5-LIKE PROTEIN"/>
    <property type="match status" value="1"/>
</dbReference>